<organism evidence="6">
    <name type="scientific">marine metagenome</name>
    <dbReference type="NCBI Taxonomy" id="408172"/>
    <lineage>
        <taxon>unclassified sequences</taxon>
        <taxon>metagenomes</taxon>
        <taxon>ecological metagenomes</taxon>
    </lineage>
</organism>
<feature type="transmembrane region" description="Helical" evidence="5">
    <location>
        <begin position="34"/>
        <end position="49"/>
    </location>
</feature>
<keyword evidence="4 5" id="KW-0472">Membrane</keyword>
<evidence type="ECO:0000256" key="2">
    <source>
        <dbReference type="ARBA" id="ARBA00022692"/>
    </source>
</evidence>
<feature type="transmembrane region" description="Helical" evidence="5">
    <location>
        <begin position="6"/>
        <end position="22"/>
    </location>
</feature>
<comment type="subcellular location">
    <subcellularLocation>
        <location evidence="1">Membrane</location>
        <topology evidence="1">Multi-pass membrane protein</topology>
    </subcellularLocation>
</comment>
<accession>A0A382EF69</accession>
<dbReference type="PANTHER" id="PTHR30371:SF0">
    <property type="entry name" value="SEC-INDEPENDENT PROTEIN TRANSLOCASE PROTEIN TATC, CHLOROPLASTIC-RELATED"/>
    <property type="match status" value="1"/>
</dbReference>
<dbReference type="GO" id="GO:0043953">
    <property type="term" value="P:protein transport by the Tat complex"/>
    <property type="evidence" value="ECO:0007669"/>
    <property type="project" value="TreeGrafter"/>
</dbReference>
<evidence type="ECO:0000256" key="3">
    <source>
        <dbReference type="ARBA" id="ARBA00022989"/>
    </source>
</evidence>
<dbReference type="GO" id="GO:0065002">
    <property type="term" value="P:intracellular protein transmembrane transport"/>
    <property type="evidence" value="ECO:0007669"/>
    <property type="project" value="TreeGrafter"/>
</dbReference>
<feature type="non-terminal residue" evidence="6">
    <location>
        <position position="1"/>
    </location>
</feature>
<dbReference type="EMBL" id="UINC01043917">
    <property type="protein sequence ID" value="SVB48631.1"/>
    <property type="molecule type" value="Genomic_DNA"/>
</dbReference>
<name>A0A382EF69_9ZZZZ</name>
<evidence type="ECO:0000256" key="4">
    <source>
        <dbReference type="ARBA" id="ARBA00023136"/>
    </source>
</evidence>
<dbReference type="GO" id="GO:0009977">
    <property type="term" value="F:proton motive force dependent protein transmembrane transporter activity"/>
    <property type="evidence" value="ECO:0007669"/>
    <property type="project" value="TreeGrafter"/>
</dbReference>
<keyword evidence="3 5" id="KW-1133">Transmembrane helix</keyword>
<protein>
    <recommendedName>
        <fullName evidence="7">Twin-arginine translocase subunit TatC</fullName>
    </recommendedName>
</protein>
<gene>
    <name evidence="6" type="ORF">METZ01_LOCUS201485</name>
</gene>
<evidence type="ECO:0008006" key="7">
    <source>
        <dbReference type="Google" id="ProtNLM"/>
    </source>
</evidence>
<feature type="transmembrane region" description="Helical" evidence="5">
    <location>
        <begin position="55"/>
        <end position="76"/>
    </location>
</feature>
<evidence type="ECO:0000313" key="6">
    <source>
        <dbReference type="EMBL" id="SVB48631.1"/>
    </source>
</evidence>
<dbReference type="GO" id="GO:0033281">
    <property type="term" value="C:TAT protein transport complex"/>
    <property type="evidence" value="ECO:0007669"/>
    <property type="project" value="TreeGrafter"/>
</dbReference>
<dbReference type="Pfam" id="PF00902">
    <property type="entry name" value="TatC"/>
    <property type="match status" value="1"/>
</dbReference>
<evidence type="ECO:0000256" key="5">
    <source>
        <dbReference type="SAM" id="Phobius"/>
    </source>
</evidence>
<reference evidence="6" key="1">
    <citation type="submission" date="2018-05" db="EMBL/GenBank/DDBJ databases">
        <authorList>
            <person name="Lanie J.A."/>
            <person name="Ng W.-L."/>
            <person name="Kazmierczak K.M."/>
            <person name="Andrzejewski T.M."/>
            <person name="Davidsen T.M."/>
            <person name="Wayne K.J."/>
            <person name="Tettelin H."/>
            <person name="Glass J.I."/>
            <person name="Rusch D."/>
            <person name="Podicherti R."/>
            <person name="Tsui H.-C.T."/>
            <person name="Winkler M.E."/>
        </authorList>
    </citation>
    <scope>NUCLEOTIDE SEQUENCE</scope>
</reference>
<dbReference type="InterPro" id="IPR002033">
    <property type="entry name" value="TatC"/>
</dbReference>
<evidence type="ECO:0000256" key="1">
    <source>
        <dbReference type="ARBA" id="ARBA00004141"/>
    </source>
</evidence>
<sequence length="81" mass="9038">CLACGIMFELPIIIFFLSRVGVVTPTSLIKYRKYALLIVLTFAAIITPPDIASQIIVAIPVMILYQISIFISKLVLKKQNK</sequence>
<dbReference type="AlphaFoldDB" id="A0A382EF69"/>
<dbReference type="PANTHER" id="PTHR30371">
    <property type="entry name" value="SEC-INDEPENDENT PROTEIN TRANSLOCASE PROTEIN TATC"/>
    <property type="match status" value="1"/>
</dbReference>
<keyword evidence="2 5" id="KW-0812">Transmembrane</keyword>
<proteinExistence type="predicted"/>